<name>E6MK06_9FIRM</name>
<evidence type="ECO:0000313" key="2">
    <source>
        <dbReference type="Proteomes" id="UP000004754"/>
    </source>
</evidence>
<evidence type="ECO:0000313" key="1">
    <source>
        <dbReference type="EMBL" id="EFV00525.1"/>
    </source>
</evidence>
<proteinExistence type="predicted"/>
<dbReference type="EMBL" id="AEQN01000033">
    <property type="protein sequence ID" value="EFV00525.1"/>
    <property type="molecule type" value="Genomic_DNA"/>
</dbReference>
<dbReference type="AlphaFoldDB" id="E6MK06"/>
<organism evidence="1 2">
    <name type="scientific">Pseudoramibacter alactolyticus ATCC 23263</name>
    <dbReference type="NCBI Taxonomy" id="887929"/>
    <lineage>
        <taxon>Bacteria</taxon>
        <taxon>Bacillati</taxon>
        <taxon>Bacillota</taxon>
        <taxon>Clostridia</taxon>
        <taxon>Eubacteriales</taxon>
        <taxon>Eubacteriaceae</taxon>
        <taxon>Pseudoramibacter</taxon>
    </lineage>
</organism>
<keyword evidence="2" id="KW-1185">Reference proteome</keyword>
<dbReference type="Proteomes" id="UP000004754">
    <property type="component" value="Unassembled WGS sequence"/>
</dbReference>
<accession>E6MK06</accession>
<reference evidence="1 2" key="1">
    <citation type="submission" date="2010-12" db="EMBL/GenBank/DDBJ databases">
        <authorList>
            <person name="Muzny D."/>
            <person name="Qin X."/>
            <person name="Deng J."/>
            <person name="Jiang H."/>
            <person name="Liu Y."/>
            <person name="Qu J."/>
            <person name="Song X.-Z."/>
            <person name="Zhang L."/>
            <person name="Thornton R."/>
            <person name="Coyle M."/>
            <person name="Francisco L."/>
            <person name="Jackson L."/>
            <person name="Javaid M."/>
            <person name="Korchina V."/>
            <person name="Kovar C."/>
            <person name="Mata R."/>
            <person name="Mathew T."/>
            <person name="Ngo R."/>
            <person name="Nguyen L."/>
            <person name="Nguyen N."/>
            <person name="Okwuonu G."/>
            <person name="Ongeri F."/>
            <person name="Pham C."/>
            <person name="Simmons D."/>
            <person name="Wilczek-Boney K."/>
            <person name="Hale W."/>
            <person name="Jakkamsetti A."/>
            <person name="Pham P."/>
            <person name="Ruth R."/>
            <person name="San Lucas F."/>
            <person name="Warren J."/>
            <person name="Zhang J."/>
            <person name="Zhao Z."/>
            <person name="Zhou C."/>
            <person name="Zhu D."/>
            <person name="Lee S."/>
            <person name="Bess C."/>
            <person name="Blankenburg K."/>
            <person name="Forbes L."/>
            <person name="Fu Q."/>
            <person name="Gubbala S."/>
            <person name="Hirani K."/>
            <person name="Jayaseelan J.C."/>
            <person name="Lara F."/>
            <person name="Munidasa M."/>
            <person name="Palculict T."/>
            <person name="Patil S."/>
            <person name="Pu L.-L."/>
            <person name="Saada N."/>
            <person name="Tang L."/>
            <person name="Weissenberger G."/>
            <person name="Zhu Y."/>
            <person name="Hemphill L."/>
            <person name="Shang Y."/>
            <person name="Youmans B."/>
            <person name="Ayvaz T."/>
            <person name="Ross M."/>
            <person name="Santibanez J."/>
            <person name="Aqrawi P."/>
            <person name="Gross S."/>
            <person name="Joshi V."/>
            <person name="Fowler G."/>
            <person name="Nazareth L."/>
            <person name="Reid J."/>
            <person name="Worley K."/>
            <person name="Petrosino J."/>
            <person name="Highlander S."/>
            <person name="Gibbs R."/>
        </authorList>
    </citation>
    <scope>NUCLEOTIDE SEQUENCE [LARGE SCALE GENOMIC DNA]</scope>
    <source>
        <strain evidence="1 2">ATCC 23263</strain>
    </source>
</reference>
<gene>
    <name evidence="1" type="ORF">HMP0721_2341</name>
</gene>
<protein>
    <submittedName>
        <fullName evidence="1">Uncharacterized protein</fullName>
    </submittedName>
</protein>
<sequence length="46" mass="5145">MNFPDFRTAFANTIAAEGQRSFFSSGNRLYIRDKENHAMAAGFSKA</sequence>
<comment type="caution">
    <text evidence="1">The sequence shown here is derived from an EMBL/GenBank/DDBJ whole genome shotgun (WGS) entry which is preliminary data.</text>
</comment>
<dbReference type="HOGENOM" id="CLU_3187855_0_0_9"/>